<feature type="region of interest" description="Disordered" evidence="1">
    <location>
        <begin position="1"/>
        <end position="22"/>
    </location>
</feature>
<dbReference type="InterPro" id="IPR042816">
    <property type="entry name" value="Nsrp1"/>
</dbReference>
<protein>
    <submittedName>
        <fullName evidence="4">Arginine/serine-rich coiled-coil protein 2</fullName>
    </submittedName>
</protein>
<reference evidence="2 3" key="2">
    <citation type="submission" date="2018-11" db="EMBL/GenBank/DDBJ databases">
        <authorList>
            <consortium name="Pathogen Informatics"/>
        </authorList>
    </citation>
    <scope>NUCLEOTIDE SEQUENCE [LARGE SCALE GENOMIC DNA]</scope>
</reference>
<keyword evidence="3" id="KW-1185">Reference proteome</keyword>
<proteinExistence type="predicted"/>
<organism evidence="4">
    <name type="scientific">Hydatigena taeniaeformis</name>
    <name type="common">Feline tapeworm</name>
    <name type="synonym">Taenia taeniaeformis</name>
    <dbReference type="NCBI Taxonomy" id="6205"/>
    <lineage>
        <taxon>Eukaryota</taxon>
        <taxon>Metazoa</taxon>
        <taxon>Spiralia</taxon>
        <taxon>Lophotrochozoa</taxon>
        <taxon>Platyhelminthes</taxon>
        <taxon>Cestoda</taxon>
        <taxon>Eucestoda</taxon>
        <taxon>Cyclophyllidea</taxon>
        <taxon>Taeniidae</taxon>
        <taxon>Hydatigera</taxon>
    </lineage>
</organism>
<name>A0A0R3WPV4_HYDTA</name>
<accession>A0A0R3WPV4</accession>
<evidence type="ECO:0000313" key="2">
    <source>
        <dbReference type="EMBL" id="VDM21139.1"/>
    </source>
</evidence>
<dbReference type="PANTHER" id="PTHR31938:SF4">
    <property type="entry name" value="NUCLEAR SPECKLE SPLICING REGULATORY PROTEIN 1"/>
    <property type="match status" value="1"/>
</dbReference>
<dbReference type="EMBL" id="UYWX01001499">
    <property type="protein sequence ID" value="VDM21139.1"/>
    <property type="molecule type" value="Genomic_DNA"/>
</dbReference>
<evidence type="ECO:0000256" key="1">
    <source>
        <dbReference type="SAM" id="MobiDB-lite"/>
    </source>
</evidence>
<dbReference type="OrthoDB" id="6288672at2759"/>
<dbReference type="AlphaFoldDB" id="A0A0R3WPV4"/>
<reference evidence="4" key="1">
    <citation type="submission" date="2017-02" db="UniProtKB">
        <authorList>
            <consortium name="WormBaseParasite"/>
        </authorList>
    </citation>
    <scope>IDENTIFICATION</scope>
</reference>
<sequence>MVELRELVERRREEEAREEVMDVTKQDGLGGFYRYMFQQKTASQRTHSPTSTAFEATKLQTGSTDKDAKVKSPTTRSRSPPPRRRGDDKPRQNEHRERGGNGYSPSSSQRHSHRYRRSSSKERTSHRDQRRRSNSRSHHSHHHDVGRRQEDSRRGERDRSSTEASSVKKEGGGWRTSAGLPTSKLPPPPPGFIHAKPRKTTEKEVEAAHQRFLARKAAGLNKPTVVDSDDET</sequence>
<feature type="compositionally biased region" description="Basic and acidic residues" evidence="1">
    <location>
        <begin position="146"/>
        <end position="172"/>
    </location>
</feature>
<feature type="compositionally biased region" description="Basic and acidic residues" evidence="1">
    <location>
        <begin position="84"/>
        <end position="99"/>
    </location>
</feature>
<dbReference type="WBParaSite" id="TTAC_0000279401-mRNA-1">
    <property type="protein sequence ID" value="TTAC_0000279401-mRNA-1"/>
    <property type="gene ID" value="TTAC_0000279401"/>
</dbReference>
<evidence type="ECO:0000313" key="3">
    <source>
        <dbReference type="Proteomes" id="UP000274429"/>
    </source>
</evidence>
<evidence type="ECO:0000313" key="4">
    <source>
        <dbReference type="WBParaSite" id="TTAC_0000279401-mRNA-1"/>
    </source>
</evidence>
<gene>
    <name evidence="2" type="ORF">TTAC_LOCUS2779</name>
</gene>
<feature type="compositionally biased region" description="Basic residues" evidence="1">
    <location>
        <begin position="128"/>
        <end position="145"/>
    </location>
</feature>
<feature type="compositionally biased region" description="Polar residues" evidence="1">
    <location>
        <begin position="40"/>
        <end position="63"/>
    </location>
</feature>
<dbReference type="PANTHER" id="PTHR31938">
    <property type="entry name" value="NUCLEAR SPECKLE SPLICING REGULATORY PROTEIN 1"/>
    <property type="match status" value="1"/>
</dbReference>
<dbReference type="Proteomes" id="UP000274429">
    <property type="component" value="Unassembled WGS sequence"/>
</dbReference>
<dbReference type="STRING" id="6205.A0A0R3WPV4"/>
<feature type="region of interest" description="Disordered" evidence="1">
    <location>
        <begin position="40"/>
        <end position="206"/>
    </location>
</feature>